<dbReference type="Pfam" id="PF00550">
    <property type="entry name" value="PP-binding"/>
    <property type="match status" value="1"/>
</dbReference>
<dbReference type="CDD" id="cd05195">
    <property type="entry name" value="enoyl_red"/>
    <property type="match status" value="1"/>
</dbReference>
<dbReference type="SUPFAM" id="SSF47336">
    <property type="entry name" value="ACP-like"/>
    <property type="match status" value="1"/>
</dbReference>
<protein>
    <submittedName>
        <fullName evidence="1">Polyketide synthase</fullName>
    </submittedName>
</protein>
<dbReference type="GO" id="GO:0004312">
    <property type="term" value="F:fatty acid synthase activity"/>
    <property type="evidence" value="ECO:0007669"/>
    <property type="project" value="TreeGrafter"/>
</dbReference>
<dbReference type="SMART" id="SM00829">
    <property type="entry name" value="PKS_ER"/>
    <property type="match status" value="1"/>
</dbReference>
<dbReference type="Pfam" id="PF13602">
    <property type="entry name" value="ADH_zinc_N_2"/>
    <property type="match status" value="1"/>
</dbReference>
<dbReference type="Gene3D" id="1.10.1200.10">
    <property type="entry name" value="ACP-like"/>
    <property type="match status" value="1"/>
</dbReference>
<dbReference type="SMART" id="SM00822">
    <property type="entry name" value="PKS_KR"/>
    <property type="match status" value="1"/>
</dbReference>
<dbReference type="Pfam" id="PF08659">
    <property type="entry name" value="KR"/>
    <property type="match status" value="1"/>
</dbReference>
<dbReference type="InterPro" id="IPR057326">
    <property type="entry name" value="KR_dom"/>
</dbReference>
<dbReference type="InterPro" id="IPR036736">
    <property type="entry name" value="ACP-like_sf"/>
</dbReference>
<dbReference type="GO" id="GO:0006633">
    <property type="term" value="P:fatty acid biosynthetic process"/>
    <property type="evidence" value="ECO:0007669"/>
    <property type="project" value="TreeGrafter"/>
</dbReference>
<dbReference type="InterPro" id="IPR050091">
    <property type="entry name" value="PKS_NRPS_Biosynth_Enz"/>
</dbReference>
<dbReference type="Gene3D" id="3.40.50.720">
    <property type="entry name" value="NAD(P)-binding Rossmann-like Domain"/>
    <property type="match status" value="2"/>
</dbReference>
<gene>
    <name evidence="1" type="ORF">RIB2604_01703870</name>
</gene>
<evidence type="ECO:0000313" key="1">
    <source>
        <dbReference type="EMBL" id="GAT23249.1"/>
    </source>
</evidence>
<dbReference type="VEuPathDB" id="FungiDB:ASPFODRAFT_183092"/>
<dbReference type="GO" id="GO:0016491">
    <property type="term" value="F:oxidoreductase activity"/>
    <property type="evidence" value="ECO:0007669"/>
    <property type="project" value="InterPro"/>
</dbReference>
<proteinExistence type="predicted"/>
<dbReference type="GO" id="GO:0044550">
    <property type="term" value="P:secondary metabolite biosynthetic process"/>
    <property type="evidence" value="ECO:0007669"/>
    <property type="project" value="TreeGrafter"/>
</dbReference>
<reference evidence="2" key="2">
    <citation type="submission" date="2016-02" db="EMBL/GenBank/DDBJ databases">
        <title>Genome sequencing of Aspergillus luchuensis NBRC 4314.</title>
        <authorList>
            <person name="Yamada O."/>
        </authorList>
    </citation>
    <scope>NUCLEOTIDE SEQUENCE [LARGE SCALE GENOMIC DNA]</scope>
    <source>
        <strain evidence="2">RIB 2604</strain>
    </source>
</reference>
<name>A0A146FC77_ASPKA</name>
<dbReference type="InterPro" id="IPR009081">
    <property type="entry name" value="PP-bd_ACP"/>
</dbReference>
<dbReference type="PANTHER" id="PTHR43775:SF50">
    <property type="entry name" value="HIGHLY REDUCING POLYKETIDE SYNTHASE SRDA"/>
    <property type="match status" value="1"/>
</dbReference>
<dbReference type="SUPFAM" id="SSF51735">
    <property type="entry name" value="NAD(P)-binding Rossmann-fold domains"/>
    <property type="match status" value="2"/>
</dbReference>
<sequence length="539" mass="59448">MEATSGQGVDVVLNSLTGDLLRSSFEACADFGRFIDIGNRDILDHGLLDMSTFGRNVSFIAFDLSHLYLSKNHTHHRLWKTLLTESLQLMRAKVCEPCFPIKTFEASNITDAFRHFSLGTRLGKVTVSFQDPNTKIRVIPKKYETAFIAQKSYLMIGGLGGLGRSISKWMISCGARRFIFLSRSGTDKPEAKDLVDDLQAQGAHIIVIRGDVCRCEDVERAVAAADCPIGGVIQATMVLNEAIWSDMPHNAWYTTMGPKVRGTWNLHNVLRKKGRDSQLDFFVMTSSISGTIGTATESNYCAANSILDAFARYRNHLGLPAISIGYGMISEVGYLHEHADIEALMKRAGVHPINENELIQIMNLALVNQRPCTWDPRYDHLAGSHILTGVEFTSLQEQRERGFEGDNHVLADPRAALFTASFARGAAGEGKSETQNAAAQLPGDIARALRDNQNMESCLDALRAVVSKKISNLILLPENDLKADQPLGDSGLDSMLAAEFRTFVFRMFEVDIPFVVLLKRSTTVNHLVDIIAQGLRASA</sequence>
<organism evidence="1 2">
    <name type="scientific">Aspergillus kawachii</name>
    <name type="common">White koji mold</name>
    <name type="synonym">Aspergillus awamori var. kawachi</name>
    <dbReference type="NCBI Taxonomy" id="1069201"/>
    <lineage>
        <taxon>Eukaryota</taxon>
        <taxon>Fungi</taxon>
        <taxon>Dikarya</taxon>
        <taxon>Ascomycota</taxon>
        <taxon>Pezizomycotina</taxon>
        <taxon>Eurotiomycetes</taxon>
        <taxon>Eurotiomycetidae</taxon>
        <taxon>Eurotiales</taxon>
        <taxon>Aspergillaceae</taxon>
        <taxon>Aspergillus</taxon>
        <taxon>Aspergillus subgen. Circumdati</taxon>
    </lineage>
</organism>
<dbReference type="Gene3D" id="3.90.180.10">
    <property type="entry name" value="Medium-chain alcohol dehydrogenases, catalytic domain"/>
    <property type="match status" value="1"/>
</dbReference>
<dbReference type="InterPro" id="IPR036291">
    <property type="entry name" value="NAD(P)-bd_dom_sf"/>
</dbReference>
<dbReference type="AlphaFoldDB" id="A0A146FC77"/>
<dbReference type="InterPro" id="IPR020843">
    <property type="entry name" value="ER"/>
</dbReference>
<reference evidence="1 2" key="1">
    <citation type="journal article" date="2016" name="DNA Res.">
        <title>Genome sequence of Aspergillus luchuensis NBRC 4314.</title>
        <authorList>
            <person name="Yamada O."/>
            <person name="Machida M."/>
            <person name="Hosoyama A."/>
            <person name="Goto M."/>
            <person name="Takahashi T."/>
            <person name="Futagami T."/>
            <person name="Yamagata Y."/>
            <person name="Takeuchi M."/>
            <person name="Kobayashi T."/>
            <person name="Koike H."/>
            <person name="Abe K."/>
            <person name="Asai K."/>
            <person name="Arita M."/>
            <person name="Fujita N."/>
            <person name="Fukuda K."/>
            <person name="Higa K."/>
            <person name="Horikawa H."/>
            <person name="Ishikawa T."/>
            <person name="Jinno K."/>
            <person name="Kato Y."/>
            <person name="Kirimura K."/>
            <person name="Mizutani O."/>
            <person name="Nakasone K."/>
            <person name="Sano M."/>
            <person name="Shiraishi Y."/>
            <person name="Tsukahara M."/>
            <person name="Gomi K."/>
        </authorList>
    </citation>
    <scope>NUCLEOTIDE SEQUENCE [LARGE SCALE GENOMIC DNA]</scope>
    <source>
        <strain evidence="1 2">RIB 2604</strain>
    </source>
</reference>
<dbReference type="PROSITE" id="PS50075">
    <property type="entry name" value="CARRIER"/>
    <property type="match status" value="1"/>
</dbReference>
<evidence type="ECO:0000313" key="2">
    <source>
        <dbReference type="Proteomes" id="UP000075230"/>
    </source>
</evidence>
<dbReference type="PANTHER" id="PTHR43775">
    <property type="entry name" value="FATTY ACID SYNTHASE"/>
    <property type="match status" value="1"/>
</dbReference>
<dbReference type="InterPro" id="IPR013968">
    <property type="entry name" value="PKS_KR"/>
</dbReference>
<accession>A0A146FC77</accession>
<dbReference type="Proteomes" id="UP000075230">
    <property type="component" value="Unassembled WGS sequence"/>
</dbReference>
<comment type="caution">
    <text evidence="1">The sequence shown here is derived from an EMBL/GenBank/DDBJ whole genome shotgun (WGS) entry which is preliminary data.</text>
</comment>
<dbReference type="EMBL" id="BCWF01000017">
    <property type="protein sequence ID" value="GAT23249.1"/>
    <property type="molecule type" value="Genomic_DNA"/>
</dbReference>